<keyword evidence="4" id="KW-0732">Signal</keyword>
<dbReference type="PANTHER" id="PTHR11860:SF118">
    <property type="entry name" value="CMRF35-LIKE MOLECULE 3-RELATED"/>
    <property type="match status" value="1"/>
</dbReference>
<evidence type="ECO:0000256" key="3">
    <source>
        <dbReference type="ARBA" id="ARBA00023136"/>
    </source>
</evidence>
<sequence>RGSLFLTWTLLLSPLVLTLGAEINVEGVEGGEVSFKCAHKLAHNNKKYFCTDPCKTNEDILVDVSPGEIATAGRITLVDSEDGSFTVKITQLLLSDAHVYWCAVIRSISNTYTSVNLTVHKGTFRLQCKPETSVFHLSLLVVSGGFVCMSTCRSN</sequence>
<comment type="subcellular location">
    <subcellularLocation>
        <location evidence="1">Membrane</location>
    </subcellularLocation>
</comment>
<dbReference type="GeneTree" id="ENSGT00940000175426"/>
<keyword evidence="7" id="KW-1185">Reference proteome</keyword>
<dbReference type="PANTHER" id="PTHR11860">
    <property type="entry name" value="POLYMERIC-IMMUNOGLOBULIN RECEPTOR"/>
    <property type="match status" value="1"/>
</dbReference>
<keyword evidence="3" id="KW-0472">Membrane</keyword>
<evidence type="ECO:0000256" key="2">
    <source>
        <dbReference type="ARBA" id="ARBA00022692"/>
    </source>
</evidence>
<dbReference type="AlphaFoldDB" id="A0A3B5M774"/>
<evidence type="ECO:0000256" key="1">
    <source>
        <dbReference type="ARBA" id="ARBA00004370"/>
    </source>
</evidence>
<dbReference type="GO" id="GO:0004888">
    <property type="term" value="F:transmembrane signaling receptor activity"/>
    <property type="evidence" value="ECO:0007669"/>
    <property type="project" value="TreeGrafter"/>
</dbReference>
<evidence type="ECO:0000259" key="5">
    <source>
        <dbReference type="SMART" id="SM00409"/>
    </source>
</evidence>
<dbReference type="Gene3D" id="2.60.40.10">
    <property type="entry name" value="Immunoglobulins"/>
    <property type="match status" value="1"/>
</dbReference>
<evidence type="ECO:0000313" key="7">
    <source>
        <dbReference type="Proteomes" id="UP000261380"/>
    </source>
</evidence>
<protein>
    <recommendedName>
        <fullName evidence="5">Immunoglobulin domain-containing protein</fullName>
    </recommendedName>
</protein>
<feature type="chain" id="PRO_5017231915" description="Immunoglobulin domain-containing protein" evidence="4">
    <location>
        <begin position="21"/>
        <end position="155"/>
    </location>
</feature>
<dbReference type="SMART" id="SM00409">
    <property type="entry name" value="IG"/>
    <property type="match status" value="1"/>
</dbReference>
<evidence type="ECO:0000256" key="4">
    <source>
        <dbReference type="SAM" id="SignalP"/>
    </source>
</evidence>
<dbReference type="InterPro" id="IPR036179">
    <property type="entry name" value="Ig-like_dom_sf"/>
</dbReference>
<dbReference type="GO" id="GO:0005886">
    <property type="term" value="C:plasma membrane"/>
    <property type="evidence" value="ECO:0007669"/>
    <property type="project" value="TreeGrafter"/>
</dbReference>
<dbReference type="STRING" id="32473.ENSXCOP00000019352"/>
<accession>A0A3B5M774</accession>
<keyword evidence="2" id="KW-0812">Transmembrane</keyword>
<dbReference type="InterPro" id="IPR013783">
    <property type="entry name" value="Ig-like_fold"/>
</dbReference>
<dbReference type="InterPro" id="IPR013106">
    <property type="entry name" value="Ig_V-set"/>
</dbReference>
<feature type="signal peptide" evidence="4">
    <location>
        <begin position="1"/>
        <end position="20"/>
    </location>
</feature>
<proteinExistence type="predicted"/>
<reference evidence="6" key="2">
    <citation type="submission" date="2025-09" db="UniProtKB">
        <authorList>
            <consortium name="Ensembl"/>
        </authorList>
    </citation>
    <scope>IDENTIFICATION</scope>
</reference>
<dbReference type="Pfam" id="PF07686">
    <property type="entry name" value="V-set"/>
    <property type="match status" value="1"/>
</dbReference>
<organism evidence="6 7">
    <name type="scientific">Xiphophorus couchianus</name>
    <name type="common">Monterrey platyfish</name>
    <dbReference type="NCBI Taxonomy" id="32473"/>
    <lineage>
        <taxon>Eukaryota</taxon>
        <taxon>Metazoa</taxon>
        <taxon>Chordata</taxon>
        <taxon>Craniata</taxon>
        <taxon>Vertebrata</taxon>
        <taxon>Euteleostomi</taxon>
        <taxon>Actinopterygii</taxon>
        <taxon>Neopterygii</taxon>
        <taxon>Teleostei</taxon>
        <taxon>Neoteleostei</taxon>
        <taxon>Acanthomorphata</taxon>
        <taxon>Ovalentaria</taxon>
        <taxon>Atherinomorphae</taxon>
        <taxon>Cyprinodontiformes</taxon>
        <taxon>Poeciliidae</taxon>
        <taxon>Poeciliinae</taxon>
        <taxon>Xiphophorus</taxon>
    </lineage>
</organism>
<dbReference type="SUPFAM" id="SSF48726">
    <property type="entry name" value="Immunoglobulin"/>
    <property type="match status" value="1"/>
</dbReference>
<reference evidence="6" key="1">
    <citation type="submission" date="2025-08" db="UniProtKB">
        <authorList>
            <consortium name="Ensembl"/>
        </authorList>
    </citation>
    <scope>IDENTIFICATION</scope>
</reference>
<dbReference type="Proteomes" id="UP000261380">
    <property type="component" value="Unplaced"/>
</dbReference>
<dbReference type="InterPro" id="IPR003599">
    <property type="entry name" value="Ig_sub"/>
</dbReference>
<evidence type="ECO:0000313" key="6">
    <source>
        <dbReference type="Ensembl" id="ENSXCOP00000019352.1"/>
    </source>
</evidence>
<dbReference type="InterPro" id="IPR050671">
    <property type="entry name" value="CD300_family_receptors"/>
</dbReference>
<name>A0A3B5M774_9TELE</name>
<dbReference type="Ensembl" id="ENSXCOT00000019590.1">
    <property type="protein sequence ID" value="ENSXCOP00000019352.1"/>
    <property type="gene ID" value="ENSXCOG00000014549.1"/>
</dbReference>
<feature type="domain" description="Immunoglobulin" evidence="5">
    <location>
        <begin position="22"/>
        <end position="120"/>
    </location>
</feature>